<protein>
    <submittedName>
        <fullName evidence="2">DNA-binding MarR family transcriptional regulator</fullName>
    </submittedName>
</protein>
<dbReference type="RefSeq" id="WP_205108344.1">
    <property type="nucleotide sequence ID" value="NZ_BAAAHT010000013.1"/>
</dbReference>
<dbReference type="EMBL" id="JAFBBU010000001">
    <property type="protein sequence ID" value="MBM7471970.1"/>
    <property type="molecule type" value="Genomic_DNA"/>
</dbReference>
<comment type="caution">
    <text evidence="2">The sequence shown here is derived from an EMBL/GenBank/DDBJ whole genome shotgun (WGS) entry which is preliminary data.</text>
</comment>
<dbReference type="Gene3D" id="1.10.10.10">
    <property type="entry name" value="Winged helix-like DNA-binding domain superfamily/Winged helix DNA-binding domain"/>
    <property type="match status" value="1"/>
</dbReference>
<dbReference type="Proteomes" id="UP000776164">
    <property type="component" value="Unassembled WGS sequence"/>
</dbReference>
<name>A0ABS2L4E4_9MICO</name>
<sequence length="149" mass="16484">MTTDVDTAGTDSETDLSSQLRQAVLRTSRRLRAEKADSELSDTQSVVLAYLYNHGPSTPGELARFERVTPPSMNRTINAVVDAGYAKRSPSVEDGRKVVVTLTPAGAALTLETRRRRDEWLHRRLDELTDAERETLLRASGILRGMADS</sequence>
<keyword evidence="3" id="KW-1185">Reference proteome</keyword>
<dbReference type="SUPFAM" id="SSF46785">
    <property type="entry name" value="Winged helix' DNA-binding domain"/>
    <property type="match status" value="1"/>
</dbReference>
<dbReference type="PANTHER" id="PTHR39515:SF2">
    <property type="entry name" value="HTH-TYPE TRANSCRIPTIONAL REGULATOR RV0880"/>
    <property type="match status" value="1"/>
</dbReference>
<accession>A0ABS2L4E4</accession>
<dbReference type="PANTHER" id="PTHR39515">
    <property type="entry name" value="CONSERVED PROTEIN"/>
    <property type="match status" value="1"/>
</dbReference>
<dbReference type="InterPro" id="IPR036388">
    <property type="entry name" value="WH-like_DNA-bd_sf"/>
</dbReference>
<dbReference type="InterPro" id="IPR000835">
    <property type="entry name" value="HTH_MarR-typ"/>
</dbReference>
<feature type="domain" description="HTH marR-type" evidence="1">
    <location>
        <begin position="13"/>
        <end position="145"/>
    </location>
</feature>
<keyword evidence="2" id="KW-0238">DNA-binding</keyword>
<evidence type="ECO:0000259" key="1">
    <source>
        <dbReference type="PROSITE" id="PS50995"/>
    </source>
</evidence>
<dbReference type="Pfam" id="PF01047">
    <property type="entry name" value="MarR"/>
    <property type="match status" value="1"/>
</dbReference>
<dbReference type="InterPro" id="IPR052526">
    <property type="entry name" value="HTH-type_Bedaq_tolerance"/>
</dbReference>
<organism evidence="2 3">
    <name type="scientific">Subtercola frigoramans</name>
    <dbReference type="NCBI Taxonomy" id="120298"/>
    <lineage>
        <taxon>Bacteria</taxon>
        <taxon>Bacillati</taxon>
        <taxon>Actinomycetota</taxon>
        <taxon>Actinomycetes</taxon>
        <taxon>Micrococcales</taxon>
        <taxon>Microbacteriaceae</taxon>
        <taxon>Subtercola</taxon>
    </lineage>
</organism>
<dbReference type="InterPro" id="IPR036390">
    <property type="entry name" value="WH_DNA-bd_sf"/>
</dbReference>
<dbReference type="PROSITE" id="PS50995">
    <property type="entry name" value="HTH_MARR_2"/>
    <property type="match status" value="1"/>
</dbReference>
<proteinExistence type="predicted"/>
<evidence type="ECO:0000313" key="2">
    <source>
        <dbReference type="EMBL" id="MBM7471970.1"/>
    </source>
</evidence>
<dbReference type="GO" id="GO:0003677">
    <property type="term" value="F:DNA binding"/>
    <property type="evidence" value="ECO:0007669"/>
    <property type="project" value="UniProtKB-KW"/>
</dbReference>
<evidence type="ECO:0000313" key="3">
    <source>
        <dbReference type="Proteomes" id="UP000776164"/>
    </source>
</evidence>
<gene>
    <name evidence="2" type="ORF">JOE66_001604</name>
</gene>
<reference evidence="2 3" key="1">
    <citation type="submission" date="2021-01" db="EMBL/GenBank/DDBJ databases">
        <title>Sequencing the genomes of 1000 actinobacteria strains.</title>
        <authorList>
            <person name="Klenk H.-P."/>
        </authorList>
    </citation>
    <scope>NUCLEOTIDE SEQUENCE [LARGE SCALE GENOMIC DNA]</scope>
    <source>
        <strain evidence="2 3">DSM 13057</strain>
    </source>
</reference>
<dbReference type="SMART" id="SM00347">
    <property type="entry name" value="HTH_MARR"/>
    <property type="match status" value="1"/>
</dbReference>